<feature type="transmembrane region" description="Helical" evidence="5">
    <location>
        <begin position="508"/>
        <end position="527"/>
    </location>
</feature>
<dbReference type="Pfam" id="PF12796">
    <property type="entry name" value="Ank_2"/>
    <property type="match status" value="2"/>
</dbReference>
<dbReference type="AlphaFoldDB" id="A0ABD3GWB9"/>
<keyword evidence="5" id="KW-0812">Transmembrane</keyword>
<feature type="repeat" description="ANK" evidence="3">
    <location>
        <begin position="288"/>
        <end position="321"/>
    </location>
</feature>
<dbReference type="PROSITE" id="PS50088">
    <property type="entry name" value="ANK_REPEAT"/>
    <property type="match status" value="5"/>
</dbReference>
<keyword evidence="1" id="KW-0677">Repeat</keyword>
<feature type="compositionally biased region" description="Basic and acidic residues" evidence="4">
    <location>
        <begin position="7"/>
        <end position="29"/>
    </location>
</feature>
<name>A0ABD3GWB9_9MARC</name>
<evidence type="ECO:0000259" key="6">
    <source>
        <dbReference type="Pfam" id="PF13962"/>
    </source>
</evidence>
<dbReference type="Pfam" id="PF00023">
    <property type="entry name" value="Ank"/>
    <property type="match status" value="1"/>
</dbReference>
<dbReference type="InterPro" id="IPR002110">
    <property type="entry name" value="Ankyrin_rpt"/>
</dbReference>
<evidence type="ECO:0000256" key="3">
    <source>
        <dbReference type="PROSITE-ProRule" id="PRU00023"/>
    </source>
</evidence>
<dbReference type="PANTHER" id="PTHR24198">
    <property type="entry name" value="ANKYRIN REPEAT AND PROTEIN KINASE DOMAIN-CONTAINING PROTEIN"/>
    <property type="match status" value="1"/>
</dbReference>
<evidence type="ECO:0000256" key="2">
    <source>
        <dbReference type="ARBA" id="ARBA00023043"/>
    </source>
</evidence>
<feature type="region of interest" description="Disordered" evidence="4">
    <location>
        <begin position="1"/>
        <end position="33"/>
    </location>
</feature>
<feature type="domain" description="PGG" evidence="6">
    <location>
        <begin position="503"/>
        <end position="579"/>
    </location>
</feature>
<dbReference type="Proteomes" id="UP001633002">
    <property type="component" value="Unassembled WGS sequence"/>
</dbReference>
<evidence type="ECO:0000256" key="5">
    <source>
        <dbReference type="SAM" id="Phobius"/>
    </source>
</evidence>
<feature type="repeat" description="ANK" evidence="3">
    <location>
        <begin position="160"/>
        <end position="182"/>
    </location>
</feature>
<dbReference type="SUPFAM" id="SSF48403">
    <property type="entry name" value="Ankyrin repeat"/>
    <property type="match status" value="2"/>
</dbReference>
<dbReference type="PRINTS" id="PR01415">
    <property type="entry name" value="ANKYRIN"/>
</dbReference>
<feature type="repeat" description="ANK" evidence="3">
    <location>
        <begin position="126"/>
        <end position="158"/>
    </location>
</feature>
<evidence type="ECO:0000256" key="4">
    <source>
        <dbReference type="SAM" id="MobiDB-lite"/>
    </source>
</evidence>
<keyword evidence="5" id="KW-1133">Transmembrane helix</keyword>
<dbReference type="InterPro" id="IPR036770">
    <property type="entry name" value="Ankyrin_rpt-contain_sf"/>
</dbReference>
<dbReference type="PANTHER" id="PTHR24198:SF193">
    <property type="match status" value="1"/>
</dbReference>
<sequence>MEISSNGEKEQGTTAEEEKLRKQLTEAGRENTSTRSIVLQFRSDRIPHHDEILDPDLNLTLLHIAAWTGDQETAEDLQLQGLANPGAKTAGGFTPLHLAASRGHTNVLKTLVTWPGLNIEEAVSDEAFTPLHLAAHGGYTDCAKLLVEAGIDLNATDNIFGRTALHFAAQVGHEQVVHLLLSVPTVEVRCKDNIRELTPFLLAAMQPQHRCNLGLTKLLLDENPEQINDKVGAFRDEISEPLNKYFTEKWRELAGIEIDNSMKRIPGVDEKVDQNEQDLYRKFSISIDGHTALHLASTQNNVQLVSELVHRPKVSLNDRDMEYGMTPLHCAVRTGAMEAFRVLMETEGVDVNAKLVKAGSCRRPWWLPPAWAFAEEDIEDRKLKFLKGFARYDTPLHLAIRASCAKDLCEIMIDFCNHPMLNPAIYNANGTPPLGLAWERLLVCGRSPTILEFRKEVSTNPIRARIEKYQYDDKVFLNHAIDMMERHPANSSIMNEITATRKAAQDSVNSFLVAATLVAGLTFSAYFQPPFGPEPGEYRSKAVRLFWTFNGLSFYFAVYTILCSLLAIMRSDRRSFNTITDTARSHYVALVRIHGAVPLTVSVGFGVGAFVAAGYANSPPKSGRLMLACTITGLLVVLLQLLRNLYIAFTTLNETFLDYVENPTRSDYLFILFLLAGGKLLFIAGNVLFFNYTTRGTNGEQAFGKSGPYHMVSLERTPLFEEVILCFITSLPDVLVGIGKKGGSCHTAILSK</sequence>
<feature type="repeat" description="ANK" evidence="3">
    <location>
        <begin position="323"/>
        <end position="356"/>
    </location>
</feature>
<dbReference type="Gene3D" id="1.25.40.20">
    <property type="entry name" value="Ankyrin repeat-containing domain"/>
    <property type="match status" value="2"/>
</dbReference>
<organism evidence="7 8">
    <name type="scientific">Riccia sorocarpa</name>
    <dbReference type="NCBI Taxonomy" id="122646"/>
    <lineage>
        <taxon>Eukaryota</taxon>
        <taxon>Viridiplantae</taxon>
        <taxon>Streptophyta</taxon>
        <taxon>Embryophyta</taxon>
        <taxon>Marchantiophyta</taxon>
        <taxon>Marchantiopsida</taxon>
        <taxon>Marchantiidae</taxon>
        <taxon>Marchantiales</taxon>
        <taxon>Ricciaceae</taxon>
        <taxon>Riccia</taxon>
    </lineage>
</organism>
<feature type="repeat" description="ANK" evidence="3">
    <location>
        <begin position="91"/>
        <end position="112"/>
    </location>
</feature>
<feature type="transmembrane region" description="Helical" evidence="5">
    <location>
        <begin position="625"/>
        <end position="648"/>
    </location>
</feature>
<protein>
    <recommendedName>
        <fullName evidence="6">PGG domain-containing protein</fullName>
    </recommendedName>
</protein>
<evidence type="ECO:0000313" key="8">
    <source>
        <dbReference type="Proteomes" id="UP001633002"/>
    </source>
</evidence>
<feature type="transmembrane region" description="Helical" evidence="5">
    <location>
        <begin position="589"/>
        <end position="613"/>
    </location>
</feature>
<feature type="transmembrane region" description="Helical" evidence="5">
    <location>
        <begin position="547"/>
        <end position="569"/>
    </location>
</feature>
<evidence type="ECO:0000256" key="1">
    <source>
        <dbReference type="ARBA" id="ARBA00022737"/>
    </source>
</evidence>
<proteinExistence type="predicted"/>
<accession>A0ABD3GWB9</accession>
<feature type="transmembrane region" description="Helical" evidence="5">
    <location>
        <begin position="668"/>
        <end position="690"/>
    </location>
</feature>
<comment type="caution">
    <text evidence="7">The sequence shown here is derived from an EMBL/GenBank/DDBJ whole genome shotgun (WGS) entry which is preliminary data.</text>
</comment>
<dbReference type="InterPro" id="IPR026961">
    <property type="entry name" value="PGG_dom"/>
</dbReference>
<dbReference type="Pfam" id="PF13962">
    <property type="entry name" value="PGG"/>
    <property type="match status" value="1"/>
</dbReference>
<evidence type="ECO:0000313" key="7">
    <source>
        <dbReference type="EMBL" id="KAL3681394.1"/>
    </source>
</evidence>
<dbReference type="SMART" id="SM00248">
    <property type="entry name" value="ANK"/>
    <property type="match status" value="8"/>
</dbReference>
<dbReference type="PROSITE" id="PS50297">
    <property type="entry name" value="ANK_REP_REGION"/>
    <property type="match status" value="5"/>
</dbReference>
<keyword evidence="2 3" id="KW-0040">ANK repeat</keyword>
<reference evidence="7 8" key="1">
    <citation type="submission" date="2024-09" db="EMBL/GenBank/DDBJ databases">
        <title>Chromosome-scale assembly of Riccia sorocarpa.</title>
        <authorList>
            <person name="Paukszto L."/>
        </authorList>
    </citation>
    <scope>NUCLEOTIDE SEQUENCE [LARGE SCALE GENOMIC DNA]</scope>
    <source>
        <strain evidence="7">LP-2024</strain>
        <tissue evidence="7">Aerial parts of the thallus</tissue>
    </source>
</reference>
<keyword evidence="5" id="KW-0472">Membrane</keyword>
<gene>
    <name evidence="7" type="ORF">R1sor_024350</name>
</gene>
<keyword evidence="8" id="KW-1185">Reference proteome</keyword>
<dbReference type="EMBL" id="JBJQOH010000007">
    <property type="protein sequence ID" value="KAL3681394.1"/>
    <property type="molecule type" value="Genomic_DNA"/>
</dbReference>